<dbReference type="InterPro" id="IPR036188">
    <property type="entry name" value="FAD/NAD-bd_sf"/>
</dbReference>
<evidence type="ECO:0000313" key="3">
    <source>
        <dbReference type="Proteomes" id="UP000003751"/>
    </source>
</evidence>
<dbReference type="EMBL" id="AEMG01000025">
    <property type="protein sequence ID" value="EFW90519.1"/>
    <property type="molecule type" value="Genomic_DNA"/>
</dbReference>
<dbReference type="RefSeq" id="WP_007982424.1">
    <property type="nucleotide sequence ID" value="NZ_AEMG01000025.1"/>
</dbReference>
<dbReference type="PANTHER" id="PTHR42685:SF21">
    <property type="entry name" value="DEHYDROGENASE (FLAVOPROTEIN)-LIKE PROTEIN"/>
    <property type="match status" value="1"/>
</dbReference>
<dbReference type="OrthoDB" id="6062at2157"/>
<accession>E7QY53</accession>
<reference evidence="1 3" key="1">
    <citation type="journal article" date="2014" name="ISME J.">
        <title>Trehalose/2-sulfotrehalose biosynthesis and glycine-betaine uptake are widely spread mechanisms for osmoadaptation in the Halobacteriales.</title>
        <authorList>
            <person name="Youssef N.H."/>
            <person name="Savage-Ashlock K.N."/>
            <person name="McCully A.L."/>
            <person name="Luedtke B."/>
            <person name="Shaw E.I."/>
            <person name="Hoff W.D."/>
            <person name="Elshahed M.S."/>
        </authorList>
    </citation>
    <scope>NUCLEOTIDE SEQUENCE [LARGE SCALE GENOMIC DNA]</scope>
    <source>
        <strain evidence="1 3">DX253</strain>
    </source>
</reference>
<evidence type="ECO:0000313" key="2">
    <source>
        <dbReference type="EMBL" id="SHK77784.1"/>
    </source>
</evidence>
<sequence>MRRRRSIAVVGGAVGGLAAATEFRRLGDDVTLYERQRYDEKRVNCGEAMTAASGIPLEKTAENGFLNPVPSFRVAVRGDETVIGSGTFPARDAYITDRNLVERRWAAWLADRGVDVRANHGVSKAEFRRLGGEYDLLVDATGQPSLTSKVRAATDEYAGRMVALNADVTGDFSALFPHSRIVFEGYLGYEWLFPKTETRANVGVGWHEGDVPDDYFAAFRAACERNDWPKPDRSRTNVAVIPRGPSLDPARIYRPENNVVRVGDAAGIANRFTGKGISQAIHSASLLAECVAAGELDEYPDRLHRGMRAEYLLSSLVTTVLDEGRTDLLADLLSAASGIDIEAIDRKPYRALIRLLSHPSLAGRLLSISAVRTSVWRALRDDWEYDRTN</sequence>
<protein>
    <submittedName>
        <fullName evidence="2">Digeranylgeranylglycerophospholipid reductase</fullName>
    </submittedName>
</protein>
<proteinExistence type="predicted"/>
<reference evidence="4" key="2">
    <citation type="submission" date="2016-11" db="EMBL/GenBank/DDBJ databases">
        <authorList>
            <person name="Varghese N."/>
            <person name="Submissions S."/>
        </authorList>
    </citation>
    <scope>NUCLEOTIDE SEQUENCE [LARGE SCALE GENOMIC DNA]</scope>
    <source>
        <strain evidence="4">DX253</strain>
    </source>
</reference>
<dbReference type="InterPro" id="IPR050407">
    <property type="entry name" value="Geranylgeranyl_reductase"/>
</dbReference>
<name>E7QY53_HALPU</name>
<evidence type="ECO:0000313" key="4">
    <source>
        <dbReference type="Proteomes" id="UP000184203"/>
    </source>
</evidence>
<dbReference type="Proteomes" id="UP000003751">
    <property type="component" value="Unassembled WGS sequence"/>
</dbReference>
<dbReference type="STRING" id="797209.GCA_000376445_02849"/>
<dbReference type="EMBL" id="FRAN01000003">
    <property type="protein sequence ID" value="SHK77784.1"/>
    <property type="molecule type" value="Genomic_DNA"/>
</dbReference>
<gene>
    <name evidence="2" type="ORF">SAMN05444342_2148</name>
    <name evidence="1" type="ORF">ZOD2009_18714</name>
</gene>
<dbReference type="Proteomes" id="UP000184203">
    <property type="component" value="Unassembled WGS sequence"/>
</dbReference>
<dbReference type="PANTHER" id="PTHR42685">
    <property type="entry name" value="GERANYLGERANYL DIPHOSPHATE REDUCTASE"/>
    <property type="match status" value="1"/>
</dbReference>
<reference evidence="2" key="3">
    <citation type="submission" date="2016-11" db="EMBL/GenBank/DDBJ databases">
        <authorList>
            <person name="Jaros S."/>
            <person name="Januszkiewicz K."/>
            <person name="Wedrychowicz H."/>
        </authorList>
    </citation>
    <scope>NUCLEOTIDE SEQUENCE [LARGE SCALE GENOMIC DNA]</scope>
    <source>
        <strain evidence="2">DX253</strain>
    </source>
</reference>
<dbReference type="Gene3D" id="3.50.50.60">
    <property type="entry name" value="FAD/NAD(P)-binding domain"/>
    <property type="match status" value="1"/>
</dbReference>
<evidence type="ECO:0000313" key="1">
    <source>
        <dbReference type="EMBL" id="EFW90519.1"/>
    </source>
</evidence>
<keyword evidence="4" id="KW-1185">Reference proteome</keyword>
<dbReference type="AlphaFoldDB" id="E7QY53"/>
<organism evidence="1 3">
    <name type="scientific">Haladaptatus paucihalophilus DX253</name>
    <dbReference type="NCBI Taxonomy" id="797209"/>
    <lineage>
        <taxon>Archaea</taxon>
        <taxon>Methanobacteriati</taxon>
        <taxon>Methanobacteriota</taxon>
        <taxon>Stenosarchaea group</taxon>
        <taxon>Halobacteria</taxon>
        <taxon>Halobacteriales</taxon>
        <taxon>Haladaptataceae</taxon>
        <taxon>Haladaptatus</taxon>
    </lineage>
</organism>
<dbReference type="SUPFAM" id="SSF51905">
    <property type="entry name" value="FAD/NAD(P)-binding domain"/>
    <property type="match status" value="1"/>
</dbReference>
<dbReference type="PATRIC" id="fig|797209.4.peg.3669"/>
<dbReference type="eggNOG" id="arCOG00570">
    <property type="taxonomic scope" value="Archaea"/>
</dbReference>